<dbReference type="PIRSF" id="PIRSF000847">
    <property type="entry name" value="Phos_ph_gly_syn"/>
    <property type="match status" value="1"/>
</dbReference>
<dbReference type="EMBL" id="CADCUY010000360">
    <property type="protein sequence ID" value="CAA9416698.1"/>
    <property type="molecule type" value="Genomic_DNA"/>
</dbReference>
<gene>
    <name evidence="15" type="ORF">AVDCRST_MAG35-1748</name>
</gene>
<dbReference type="GO" id="GO:0016020">
    <property type="term" value="C:membrane"/>
    <property type="evidence" value="ECO:0007669"/>
    <property type="project" value="UniProtKB-SubCell"/>
</dbReference>
<dbReference type="AlphaFoldDB" id="A0A6J4PLY1"/>
<evidence type="ECO:0000256" key="1">
    <source>
        <dbReference type="ARBA" id="ARBA00004141"/>
    </source>
</evidence>
<evidence type="ECO:0000256" key="14">
    <source>
        <dbReference type="SAM" id="Phobius"/>
    </source>
</evidence>
<evidence type="ECO:0000256" key="10">
    <source>
        <dbReference type="ARBA" id="ARBA00023264"/>
    </source>
</evidence>
<keyword evidence="9" id="KW-0594">Phospholipid biosynthesis</keyword>
<dbReference type="PANTHER" id="PTHR14269:SF52">
    <property type="entry name" value="PHOSPHATIDYLGLYCEROPHOSPHATE SYNTHASE-RELATED"/>
    <property type="match status" value="1"/>
</dbReference>
<keyword evidence="6 14" id="KW-1133">Transmembrane helix</keyword>
<dbReference type="Pfam" id="PF01066">
    <property type="entry name" value="CDP-OH_P_transf"/>
    <property type="match status" value="1"/>
</dbReference>
<keyword evidence="7" id="KW-0443">Lipid metabolism</keyword>
<keyword evidence="5 14" id="KW-0812">Transmembrane</keyword>
<feature type="compositionally biased region" description="Low complexity" evidence="13">
    <location>
        <begin position="1"/>
        <end position="12"/>
    </location>
</feature>
<comment type="similarity">
    <text evidence="2 12">Belongs to the CDP-alcohol phosphatidyltransferase class-I family.</text>
</comment>
<evidence type="ECO:0000256" key="6">
    <source>
        <dbReference type="ARBA" id="ARBA00022989"/>
    </source>
</evidence>
<dbReference type="InterPro" id="IPR004570">
    <property type="entry name" value="Phosphatidylglycerol_P_synth"/>
</dbReference>
<proteinExistence type="inferred from homology"/>
<feature type="transmembrane region" description="Helical" evidence="14">
    <location>
        <begin position="102"/>
        <end position="118"/>
    </location>
</feature>
<feature type="region of interest" description="Disordered" evidence="13">
    <location>
        <begin position="1"/>
        <end position="27"/>
    </location>
</feature>
<dbReference type="Gene3D" id="1.20.120.1760">
    <property type="match status" value="1"/>
</dbReference>
<accession>A0A6J4PLY1</accession>
<reference evidence="15" key="1">
    <citation type="submission" date="2020-02" db="EMBL/GenBank/DDBJ databases">
        <authorList>
            <person name="Meier V. D."/>
        </authorList>
    </citation>
    <scope>NUCLEOTIDE SEQUENCE</scope>
    <source>
        <strain evidence="15">AVDCRST_MAG35</strain>
    </source>
</reference>
<evidence type="ECO:0000256" key="13">
    <source>
        <dbReference type="SAM" id="MobiDB-lite"/>
    </source>
</evidence>
<keyword evidence="4 12" id="KW-0808">Transferase</keyword>
<organism evidence="15">
    <name type="scientific">uncultured Quadrisphaera sp</name>
    <dbReference type="NCBI Taxonomy" id="904978"/>
    <lineage>
        <taxon>Bacteria</taxon>
        <taxon>Bacillati</taxon>
        <taxon>Actinomycetota</taxon>
        <taxon>Actinomycetes</taxon>
        <taxon>Kineosporiales</taxon>
        <taxon>Kineosporiaceae</taxon>
        <taxon>Quadrisphaera</taxon>
        <taxon>environmental samples</taxon>
    </lineage>
</organism>
<evidence type="ECO:0000256" key="2">
    <source>
        <dbReference type="ARBA" id="ARBA00010441"/>
    </source>
</evidence>
<name>A0A6J4PLY1_9ACTN</name>
<comment type="subcellular location">
    <subcellularLocation>
        <location evidence="1">Membrane</location>
        <topology evidence="1">Multi-pass membrane protein</topology>
    </subcellularLocation>
</comment>
<dbReference type="InterPro" id="IPR050324">
    <property type="entry name" value="CDP-alcohol_PTase-I"/>
</dbReference>
<evidence type="ECO:0000256" key="11">
    <source>
        <dbReference type="NCBIfam" id="TIGR00560"/>
    </source>
</evidence>
<dbReference type="PANTHER" id="PTHR14269">
    <property type="entry name" value="CDP-DIACYLGLYCEROL--GLYCEROL-3-PHOSPHATE 3-PHOSPHATIDYLTRANSFERASE-RELATED"/>
    <property type="match status" value="1"/>
</dbReference>
<dbReference type="GO" id="GO:0046474">
    <property type="term" value="P:glycerophospholipid biosynthetic process"/>
    <property type="evidence" value="ECO:0007669"/>
    <property type="project" value="TreeGrafter"/>
</dbReference>
<dbReference type="InterPro" id="IPR043130">
    <property type="entry name" value="CDP-OH_PTrfase_TM_dom"/>
</dbReference>
<evidence type="ECO:0000256" key="9">
    <source>
        <dbReference type="ARBA" id="ARBA00023209"/>
    </source>
</evidence>
<dbReference type="NCBIfam" id="TIGR00560">
    <property type="entry name" value="pgsA"/>
    <property type="match status" value="1"/>
</dbReference>
<evidence type="ECO:0000256" key="8">
    <source>
        <dbReference type="ARBA" id="ARBA00023136"/>
    </source>
</evidence>
<dbReference type="UniPathway" id="UPA00085"/>
<evidence type="ECO:0000313" key="15">
    <source>
        <dbReference type="EMBL" id="CAA9416698.1"/>
    </source>
</evidence>
<evidence type="ECO:0000256" key="12">
    <source>
        <dbReference type="RuleBase" id="RU003750"/>
    </source>
</evidence>
<protein>
    <recommendedName>
        <fullName evidence="11">CDP-diacylglycerol--glycerol-3-phosphate 3-phosphatidyltransferase</fullName>
        <ecNumber evidence="11">2.7.8.5</ecNumber>
    </recommendedName>
</protein>
<dbReference type="PROSITE" id="PS00379">
    <property type="entry name" value="CDP_ALCOHOL_P_TRANSF"/>
    <property type="match status" value="1"/>
</dbReference>
<dbReference type="EC" id="2.7.8.5" evidence="11"/>
<evidence type="ECO:0000256" key="4">
    <source>
        <dbReference type="ARBA" id="ARBA00022679"/>
    </source>
</evidence>
<sequence>MSAAADDPAAGDARLRPADPRGGPVLAPTPSNVNLPNALTLLRILLVPLLAWLLLVDGAGDVVFRLLAFTVFVVAAVTDRIDGVIARSRGLITDFGKIADPIADKLLLGSVLVIFSALGDVPWWVTVLILGRELGITLLRFWVIRYGVIAASPGGKAKTLLQIFALGGYILPFELWAPSPVAAVFEVVAAVLLYLATAVTVVTGVDYVRRALALRRAG</sequence>
<evidence type="ECO:0000256" key="7">
    <source>
        <dbReference type="ARBA" id="ARBA00023098"/>
    </source>
</evidence>
<dbReference type="GO" id="GO:0008444">
    <property type="term" value="F:CDP-diacylglycerol-glycerol-3-phosphate 3-phosphatidyltransferase activity"/>
    <property type="evidence" value="ECO:0007669"/>
    <property type="project" value="UniProtKB-UniRule"/>
</dbReference>
<keyword evidence="3" id="KW-0444">Lipid biosynthesis</keyword>
<evidence type="ECO:0000256" key="3">
    <source>
        <dbReference type="ARBA" id="ARBA00022516"/>
    </source>
</evidence>
<keyword evidence="8 14" id="KW-0472">Membrane</keyword>
<feature type="transmembrane region" description="Helical" evidence="14">
    <location>
        <begin position="183"/>
        <end position="208"/>
    </location>
</feature>
<keyword evidence="10" id="KW-1208">Phospholipid metabolism</keyword>
<feature type="transmembrane region" description="Helical" evidence="14">
    <location>
        <begin position="62"/>
        <end position="81"/>
    </location>
</feature>
<feature type="transmembrane region" description="Helical" evidence="14">
    <location>
        <begin position="38"/>
        <end position="56"/>
    </location>
</feature>
<evidence type="ECO:0000256" key="5">
    <source>
        <dbReference type="ARBA" id="ARBA00022692"/>
    </source>
</evidence>
<dbReference type="InterPro" id="IPR000462">
    <property type="entry name" value="CDP-OH_P_trans"/>
</dbReference>
<dbReference type="InterPro" id="IPR048254">
    <property type="entry name" value="CDP_ALCOHOL_P_TRANSF_CS"/>
</dbReference>